<comment type="caution">
    <text evidence="1">The sequence shown here is derived from an EMBL/GenBank/DDBJ whole genome shotgun (WGS) entry which is preliminary data.</text>
</comment>
<proteinExistence type="predicted"/>
<accession>A0ABC9ND54</accession>
<sequence length="37" mass="4379">MNNTGDFLFLHKVCFGKTSVMLSRKWVYCFDYKSIKA</sequence>
<organism evidence="1 2">
    <name type="scientific">Bacteroides uniformis (strain ATCC 8492 / DSM 6597 / CCUG 4942 / CIP 103695 / JCM 5828 / KCTC 5204 / NCTC 13054 / VPI 0061)</name>
    <dbReference type="NCBI Taxonomy" id="411479"/>
    <lineage>
        <taxon>Bacteria</taxon>
        <taxon>Pseudomonadati</taxon>
        <taxon>Bacteroidota</taxon>
        <taxon>Bacteroidia</taxon>
        <taxon>Bacteroidales</taxon>
        <taxon>Bacteroidaceae</taxon>
        <taxon>Bacteroides</taxon>
    </lineage>
</organism>
<evidence type="ECO:0000313" key="2">
    <source>
        <dbReference type="Proteomes" id="UP000004110"/>
    </source>
</evidence>
<protein>
    <submittedName>
        <fullName evidence="1">Uncharacterized protein</fullName>
    </submittedName>
</protein>
<dbReference type="AlphaFoldDB" id="A0ABC9ND54"/>
<dbReference type="Proteomes" id="UP000004110">
    <property type="component" value="Unassembled WGS sequence"/>
</dbReference>
<name>A0ABC9ND54_BACUC</name>
<dbReference type="EMBL" id="AAYH02000041">
    <property type="protein sequence ID" value="EDO54621.1"/>
    <property type="molecule type" value="Genomic_DNA"/>
</dbReference>
<reference evidence="1" key="2">
    <citation type="submission" date="2013-11" db="EMBL/GenBank/DDBJ databases">
        <title>Draft genome sequence of Bacteroides uniformis (ATCC 8492).</title>
        <authorList>
            <person name="Sudarsanam P."/>
            <person name="Ley R."/>
            <person name="Guruge J."/>
            <person name="Turnbaugh P.J."/>
            <person name="Mahowald M."/>
            <person name="Liep D."/>
            <person name="Gordon J."/>
        </authorList>
    </citation>
    <scope>NUCLEOTIDE SEQUENCE</scope>
    <source>
        <strain evidence="1">ATCC 8492</strain>
    </source>
</reference>
<evidence type="ECO:0000313" key="1">
    <source>
        <dbReference type="EMBL" id="EDO54621.1"/>
    </source>
</evidence>
<gene>
    <name evidence="1" type="ORF">BACUNI_01604</name>
</gene>
<reference evidence="1" key="1">
    <citation type="submission" date="2007-06" db="EMBL/GenBank/DDBJ databases">
        <authorList>
            <person name="Fulton L."/>
            <person name="Clifton S."/>
            <person name="Fulton B."/>
            <person name="Xu J."/>
            <person name="Minx P."/>
            <person name="Pepin K.H."/>
            <person name="Johnson M."/>
            <person name="Thiruvilangam P."/>
            <person name="Bhonagiri V."/>
            <person name="Nash W.E."/>
            <person name="Mardis E.R."/>
            <person name="Wilson R.K."/>
        </authorList>
    </citation>
    <scope>NUCLEOTIDE SEQUENCE [LARGE SCALE GENOMIC DNA]</scope>
    <source>
        <strain evidence="1">ATCC 8492</strain>
    </source>
</reference>
<keyword evidence="2" id="KW-1185">Reference proteome</keyword>